<comment type="catalytic activity">
    <reaction evidence="7">
        <text>N-acetyl-D-glucosamine 6-phosphate + H2O = D-glucosamine 6-phosphate + acetate</text>
        <dbReference type="Rhea" id="RHEA:22936"/>
        <dbReference type="ChEBI" id="CHEBI:15377"/>
        <dbReference type="ChEBI" id="CHEBI:30089"/>
        <dbReference type="ChEBI" id="CHEBI:57513"/>
        <dbReference type="ChEBI" id="CHEBI:58725"/>
        <dbReference type="EC" id="3.5.1.25"/>
    </reaction>
</comment>
<name>D9SSX5_CLOC7</name>
<feature type="binding site" evidence="11">
    <location>
        <begin position="310"/>
        <end position="312"/>
    </location>
    <ligand>
        <name>substrate</name>
    </ligand>
</feature>
<proteinExistence type="inferred from homology"/>
<dbReference type="SUPFAM" id="SSF51556">
    <property type="entry name" value="Metallo-dependent hydrolases"/>
    <property type="match status" value="1"/>
</dbReference>
<dbReference type="EC" id="3.5.1.25" evidence="2"/>
<feature type="binding site" evidence="11">
    <location>
        <position position="231"/>
    </location>
    <ligand>
        <name>substrate</name>
    </ligand>
</feature>
<keyword evidence="5 9" id="KW-0378">Hydrolase</keyword>
<accession>D9SSX5</accession>
<keyword evidence="15" id="KW-1185">Reference proteome</keyword>
<evidence type="ECO:0000256" key="8">
    <source>
        <dbReference type="ARBA" id="ARBA00060590"/>
    </source>
</evidence>
<dbReference type="OrthoDB" id="9776488at2"/>
<evidence type="ECO:0000256" key="11">
    <source>
        <dbReference type="PIRSR" id="PIRSR038994-2"/>
    </source>
</evidence>
<feature type="binding site" evidence="11">
    <location>
        <begin position="223"/>
        <end position="224"/>
    </location>
    <ligand>
        <name>substrate</name>
    </ligand>
</feature>
<dbReference type="PIRSF" id="PIRSF038994">
    <property type="entry name" value="NagA"/>
    <property type="match status" value="1"/>
</dbReference>
<reference evidence="14 15" key="1">
    <citation type="submission" date="2010-08" db="EMBL/GenBank/DDBJ databases">
        <title>Complete sequence of Clostridium cellulovorans 743B.</title>
        <authorList>
            <consortium name="US DOE Joint Genome Institute"/>
            <person name="Lucas S."/>
            <person name="Copeland A."/>
            <person name="Lapidus A."/>
            <person name="Cheng J.-F."/>
            <person name="Bruce D."/>
            <person name="Goodwin L."/>
            <person name="Pitluck S."/>
            <person name="Chertkov O."/>
            <person name="Detter J.C."/>
            <person name="Han C."/>
            <person name="Tapia R."/>
            <person name="Land M."/>
            <person name="Hauser L."/>
            <person name="Chang Y.-J."/>
            <person name="Jeffries C."/>
            <person name="Kyrpides N."/>
            <person name="Ivanova N."/>
            <person name="Mikhailova N."/>
            <person name="Hemme C.L."/>
            <person name="Woyke T."/>
        </authorList>
    </citation>
    <scope>NUCLEOTIDE SEQUENCE [LARGE SCALE GENOMIC DNA]</scope>
    <source>
        <strain evidence="15">ATCC 35296 / DSM 3052 / OCM 3 / 743B</strain>
    </source>
</reference>
<evidence type="ECO:0000256" key="3">
    <source>
        <dbReference type="ARBA" id="ARBA00018029"/>
    </source>
</evidence>
<feature type="binding site" evidence="12">
    <location>
        <position position="199"/>
    </location>
    <ligand>
        <name>Zn(2+)</name>
        <dbReference type="ChEBI" id="CHEBI:29105"/>
    </ligand>
</feature>
<evidence type="ECO:0000256" key="1">
    <source>
        <dbReference type="ARBA" id="ARBA00010716"/>
    </source>
</evidence>
<dbReference type="InterPro" id="IPR011059">
    <property type="entry name" value="Metal-dep_hydrolase_composite"/>
</dbReference>
<comment type="similarity">
    <text evidence="1 9">Belongs to the metallo-dependent hydrolases superfamily. NagA family.</text>
</comment>
<protein>
    <recommendedName>
        <fullName evidence="3">N-acetylglucosamine-6-phosphate deacetylase</fullName>
        <ecNumber evidence="2">3.5.1.25</ecNumber>
    </recommendedName>
</protein>
<dbReference type="KEGG" id="ccb:Clocel_2944"/>
<dbReference type="STRING" id="573061.Clocel_2944"/>
<comment type="pathway">
    <text evidence="8">Amino-sugar metabolism; N-acetylneuraminate degradation; D-fructose 6-phosphate from N-acetylneuraminate: step 4/5.</text>
</comment>
<dbReference type="GO" id="GO:0046872">
    <property type="term" value="F:metal ion binding"/>
    <property type="evidence" value="ECO:0007669"/>
    <property type="project" value="UniProtKB-KW"/>
</dbReference>
<dbReference type="Proteomes" id="UP000002730">
    <property type="component" value="Chromosome"/>
</dbReference>
<dbReference type="InterPro" id="IPR003764">
    <property type="entry name" value="GlcNAc_6-P_deAcase"/>
</dbReference>
<feature type="domain" description="Amidohydrolase-related" evidence="13">
    <location>
        <begin position="57"/>
        <end position="383"/>
    </location>
</feature>
<evidence type="ECO:0000256" key="5">
    <source>
        <dbReference type="ARBA" id="ARBA00022801"/>
    </source>
</evidence>
<evidence type="ECO:0000256" key="7">
    <source>
        <dbReference type="ARBA" id="ARBA00047647"/>
    </source>
</evidence>
<dbReference type="SUPFAM" id="SSF51338">
    <property type="entry name" value="Composite domain of metallo-dependent hydrolases"/>
    <property type="match status" value="1"/>
</dbReference>
<evidence type="ECO:0000256" key="12">
    <source>
        <dbReference type="PIRSR" id="PIRSR038994-3"/>
    </source>
</evidence>
<dbReference type="FunFam" id="3.20.20.140:FF:000004">
    <property type="entry name" value="N-acetylglucosamine-6-phosphate deacetylase"/>
    <property type="match status" value="1"/>
</dbReference>
<dbReference type="AlphaFoldDB" id="D9SSX5"/>
<dbReference type="Gene3D" id="3.20.20.140">
    <property type="entry name" value="Metal-dependent hydrolases"/>
    <property type="match status" value="1"/>
</dbReference>
<evidence type="ECO:0000259" key="13">
    <source>
        <dbReference type="Pfam" id="PF01979"/>
    </source>
</evidence>
<sequence length="388" mass="42485">MRGIVNGRIITVDNVLVGKVILFEKKIIDIIDEDCLEQYKRQNSVKYIDIIDAKGNYVSPGFIDIHIHGAGGCDTMDGSIEGLTIISRTLSKSGVTSFLPTTMTMEKEKIYKALEVIKNAKGREIGGARVLGAHLEGPFINEAYKGAQSEKFIVEPSFEFIEEYLDVIKIVTLAPEKDKDHKFIKQLKESSDIVISMGHTNAEYEEAEEAISEGVTHATHIFNAMSPLNHRKPGAVGAIFNSNVSCEIIADTIHVHPGIFKLLIKIKGKEKIVLITDSMRAGAMKEGIYDLGGQDVDVKNNSARLKDGTLAGSILSLDIAIINILEHTKLTISEVIAMVTLNPAKVLHLENSKGTLEKGKDADITIFDEKATVYVTIVGGENVFETSF</sequence>
<keyword evidence="6 9" id="KW-0119">Carbohydrate metabolism</keyword>
<dbReference type="GO" id="GO:0006046">
    <property type="term" value="P:N-acetylglucosamine catabolic process"/>
    <property type="evidence" value="ECO:0007669"/>
    <property type="project" value="TreeGrafter"/>
</dbReference>
<feature type="binding site" evidence="11">
    <location>
        <position position="254"/>
    </location>
    <ligand>
        <name>substrate</name>
    </ligand>
</feature>
<feature type="binding site" evidence="12">
    <location>
        <position position="220"/>
    </location>
    <ligand>
        <name>Zn(2+)</name>
        <dbReference type="ChEBI" id="CHEBI:29105"/>
    </ligand>
</feature>
<evidence type="ECO:0000256" key="9">
    <source>
        <dbReference type="PIRNR" id="PIRNR038994"/>
    </source>
</evidence>
<evidence type="ECO:0000256" key="4">
    <source>
        <dbReference type="ARBA" id="ARBA00022723"/>
    </source>
</evidence>
<dbReference type="GO" id="GO:0008448">
    <property type="term" value="F:N-acetylglucosamine-6-phosphate deacetylase activity"/>
    <property type="evidence" value="ECO:0007669"/>
    <property type="project" value="UniProtKB-EC"/>
</dbReference>
<evidence type="ECO:0000256" key="6">
    <source>
        <dbReference type="ARBA" id="ARBA00023277"/>
    </source>
</evidence>
<feature type="binding site" evidence="11">
    <location>
        <position position="147"/>
    </location>
    <ligand>
        <name>substrate</name>
    </ligand>
</feature>
<feature type="active site" description="Proton donor/acceptor" evidence="10">
    <location>
        <position position="277"/>
    </location>
</feature>
<dbReference type="PANTHER" id="PTHR11113">
    <property type="entry name" value="N-ACETYLGLUCOSAMINE-6-PHOSPHATE DEACETYLASE"/>
    <property type="match status" value="1"/>
</dbReference>
<evidence type="ECO:0000256" key="2">
    <source>
        <dbReference type="ARBA" id="ARBA00011899"/>
    </source>
</evidence>
<keyword evidence="4 12" id="KW-0479">Metal-binding</keyword>
<organism evidence="14 15">
    <name type="scientific">Clostridium cellulovorans (strain ATCC 35296 / DSM 3052 / OCM 3 / 743B)</name>
    <dbReference type="NCBI Taxonomy" id="573061"/>
    <lineage>
        <taxon>Bacteria</taxon>
        <taxon>Bacillati</taxon>
        <taxon>Bacillota</taxon>
        <taxon>Clostridia</taxon>
        <taxon>Eubacteriales</taxon>
        <taxon>Clostridiaceae</taxon>
        <taxon>Clostridium</taxon>
    </lineage>
</organism>
<evidence type="ECO:0000256" key="10">
    <source>
        <dbReference type="PIRSR" id="PIRSR038994-1"/>
    </source>
</evidence>
<feature type="binding site" evidence="12">
    <location>
        <position position="136"/>
    </location>
    <ligand>
        <name>Zn(2+)</name>
        <dbReference type="ChEBI" id="CHEBI:29105"/>
    </ligand>
</feature>
<dbReference type="Gene3D" id="2.30.40.10">
    <property type="entry name" value="Urease, subunit C, domain 1"/>
    <property type="match status" value="1"/>
</dbReference>
<dbReference type="PANTHER" id="PTHR11113:SF14">
    <property type="entry name" value="N-ACETYLGLUCOSAMINE-6-PHOSPHATE DEACETYLASE"/>
    <property type="match status" value="1"/>
</dbReference>
<comment type="cofactor">
    <cofactor evidence="12">
        <name>a divalent metal cation</name>
        <dbReference type="ChEBI" id="CHEBI:60240"/>
    </cofactor>
    <text evidence="12">Binds 1 divalent metal cation per subunit.</text>
</comment>
<gene>
    <name evidence="14" type="ordered locus">Clocel_2944</name>
</gene>
<dbReference type="CDD" id="cd00854">
    <property type="entry name" value="NagA"/>
    <property type="match status" value="1"/>
</dbReference>
<dbReference type="eggNOG" id="COG1820">
    <property type="taxonomic scope" value="Bacteria"/>
</dbReference>
<evidence type="ECO:0000313" key="14">
    <source>
        <dbReference type="EMBL" id="ADL52637.1"/>
    </source>
</evidence>
<dbReference type="EMBL" id="CP002160">
    <property type="protein sequence ID" value="ADL52637.1"/>
    <property type="molecule type" value="Genomic_DNA"/>
</dbReference>
<dbReference type="HOGENOM" id="CLU_032482_2_1_9"/>
<dbReference type="RefSeq" id="WP_010075732.1">
    <property type="nucleotide sequence ID" value="NC_014393.1"/>
</dbReference>
<dbReference type="NCBIfam" id="TIGR00221">
    <property type="entry name" value="nagA"/>
    <property type="match status" value="1"/>
</dbReference>
<dbReference type="InterPro" id="IPR006680">
    <property type="entry name" value="Amidohydro-rel"/>
</dbReference>
<dbReference type="InterPro" id="IPR032466">
    <property type="entry name" value="Metal_Hydrolase"/>
</dbReference>
<evidence type="ECO:0000313" key="15">
    <source>
        <dbReference type="Proteomes" id="UP000002730"/>
    </source>
</evidence>
<dbReference type="Pfam" id="PF01979">
    <property type="entry name" value="Amidohydro_1"/>
    <property type="match status" value="1"/>
</dbReference>